<feature type="binding site" evidence="12">
    <location>
        <begin position="125"/>
        <end position="126"/>
    </location>
    <ligand>
        <name>S-adenosyl-L-methionine</name>
        <dbReference type="ChEBI" id="CHEBI:59789"/>
    </ligand>
</feature>
<keyword evidence="2" id="KW-0489">Methyltransferase</keyword>
<reference evidence="13" key="1">
    <citation type="submission" date="2022-07" db="EMBL/GenBank/DDBJ databases">
        <title>Phylogenomic reconstructions and comparative analyses of Kickxellomycotina fungi.</title>
        <authorList>
            <person name="Reynolds N.K."/>
            <person name="Stajich J.E."/>
            <person name="Barry K."/>
            <person name="Grigoriev I.V."/>
            <person name="Crous P."/>
            <person name="Smith M.E."/>
        </authorList>
    </citation>
    <scope>NUCLEOTIDE SEQUENCE</scope>
    <source>
        <strain evidence="13">NRRL 3115</strain>
    </source>
</reference>
<evidence type="ECO:0000313" key="13">
    <source>
        <dbReference type="EMBL" id="KAJ2668983.1"/>
    </source>
</evidence>
<dbReference type="FunFam" id="3.40.50.150:FF:000025">
    <property type="entry name" value="N-terminal Xaa-Pro-Lys N-methyltransferase 1"/>
    <property type="match status" value="1"/>
</dbReference>
<dbReference type="InterPro" id="IPR008576">
    <property type="entry name" value="MeTrfase_NTM1"/>
</dbReference>
<dbReference type="CDD" id="cd02440">
    <property type="entry name" value="AdoMet_MTases"/>
    <property type="match status" value="1"/>
</dbReference>
<dbReference type="EMBL" id="JANBTW010000167">
    <property type="protein sequence ID" value="KAJ2668983.1"/>
    <property type="molecule type" value="Genomic_DNA"/>
</dbReference>
<dbReference type="GO" id="GO:0032259">
    <property type="term" value="P:methylation"/>
    <property type="evidence" value="ECO:0007669"/>
    <property type="project" value="UniProtKB-KW"/>
</dbReference>
<gene>
    <name evidence="13" type="ORF">GGI25_006290</name>
</gene>
<dbReference type="EC" id="2.1.1.244" evidence="5"/>
<comment type="catalytic activity">
    <reaction evidence="8">
        <text>N-terminal L-seryl-L-prolyl-L-lysyl-[protein] + 3 S-adenosyl-L-methionine = N-terminal N,N,N-trimethyl-L-seryl-L-prolyl-L-lysyl-[protein] + 3 S-adenosyl-L-homocysteine + 3 H(+)</text>
        <dbReference type="Rhea" id="RHEA:54724"/>
        <dbReference type="Rhea" id="RHEA-COMP:13789"/>
        <dbReference type="Rhea" id="RHEA-COMP:13973"/>
        <dbReference type="ChEBI" id="CHEBI:15378"/>
        <dbReference type="ChEBI" id="CHEBI:57856"/>
        <dbReference type="ChEBI" id="CHEBI:59789"/>
        <dbReference type="ChEBI" id="CHEBI:138061"/>
        <dbReference type="ChEBI" id="CHEBI:138317"/>
        <dbReference type="EC" id="2.1.1.244"/>
    </reaction>
</comment>
<evidence type="ECO:0000256" key="4">
    <source>
        <dbReference type="ARBA" id="ARBA00022691"/>
    </source>
</evidence>
<evidence type="ECO:0000256" key="8">
    <source>
        <dbReference type="ARBA" id="ARBA00047306"/>
    </source>
</evidence>
<evidence type="ECO:0000256" key="7">
    <source>
        <dbReference type="ARBA" id="ARBA00043129"/>
    </source>
</evidence>
<name>A0A9W8FX58_9FUNG</name>
<dbReference type="PANTHER" id="PTHR12753:SF0">
    <property type="entry name" value="ALPHA N-TERMINAL PROTEIN METHYLTRANSFERASE 1"/>
    <property type="match status" value="1"/>
</dbReference>
<comment type="catalytic activity">
    <reaction evidence="9">
        <text>N-terminal L-prolyl-L-prolyl-L-lysyl-[protein] + 2 S-adenosyl-L-methionine = N-terminal N,N-dimethyl-L-prolyl-L-prolyl-L-lysyl-[protein] + 2 S-adenosyl-L-homocysteine + 2 H(+)</text>
        <dbReference type="Rhea" id="RHEA:54736"/>
        <dbReference type="Rhea" id="RHEA-COMP:13787"/>
        <dbReference type="Rhea" id="RHEA-COMP:13974"/>
        <dbReference type="ChEBI" id="CHEBI:15378"/>
        <dbReference type="ChEBI" id="CHEBI:57856"/>
        <dbReference type="ChEBI" id="CHEBI:59789"/>
        <dbReference type="ChEBI" id="CHEBI:138059"/>
        <dbReference type="ChEBI" id="CHEBI:138318"/>
        <dbReference type="EC" id="2.1.1.244"/>
    </reaction>
</comment>
<evidence type="ECO:0000313" key="14">
    <source>
        <dbReference type="Proteomes" id="UP001151518"/>
    </source>
</evidence>
<comment type="similarity">
    <text evidence="1">Belongs to the methyltransferase superfamily. NTM1 family.</text>
</comment>
<feature type="binding site" evidence="12">
    <location>
        <position position="141"/>
    </location>
    <ligand>
        <name>S-adenosyl-L-methionine</name>
        <dbReference type="ChEBI" id="CHEBI:59789"/>
    </ligand>
</feature>
<protein>
    <recommendedName>
        <fullName evidence="6">Alpha N-terminal protein methyltransferase 1</fullName>
        <ecNumber evidence="5">2.1.1.244</ecNumber>
    </recommendedName>
    <alternativeName>
        <fullName evidence="11">Translation associated element 1</fullName>
    </alternativeName>
    <alternativeName>
        <fullName evidence="7">X-Pro-Lys N-terminal protein methyltransferase 1</fullName>
    </alternativeName>
</protein>
<evidence type="ECO:0000256" key="12">
    <source>
        <dbReference type="PIRSR" id="PIRSR016958-1"/>
    </source>
</evidence>
<dbReference type="GO" id="GO:0071885">
    <property type="term" value="F:N-terminal protein N-methyltransferase activity"/>
    <property type="evidence" value="ECO:0007669"/>
    <property type="project" value="UniProtKB-EC"/>
</dbReference>
<evidence type="ECO:0000256" key="10">
    <source>
        <dbReference type="ARBA" id="ARBA00048167"/>
    </source>
</evidence>
<comment type="catalytic activity">
    <reaction evidence="10">
        <text>N-terminal L-alanyl-L-prolyl-L-lysyl-[protein] + 3 S-adenosyl-L-methionine = N-terminal N,N,N-trimethyl-L-alanyl-L-prolyl-L-lysyl-[protein] + 3 S-adenosyl-L-homocysteine + 3 H(+)</text>
        <dbReference type="Rhea" id="RHEA:54712"/>
        <dbReference type="Rhea" id="RHEA-COMP:13785"/>
        <dbReference type="Rhea" id="RHEA-COMP:13971"/>
        <dbReference type="ChEBI" id="CHEBI:15378"/>
        <dbReference type="ChEBI" id="CHEBI:57856"/>
        <dbReference type="ChEBI" id="CHEBI:59789"/>
        <dbReference type="ChEBI" id="CHEBI:138057"/>
        <dbReference type="ChEBI" id="CHEBI:138315"/>
        <dbReference type="EC" id="2.1.1.244"/>
    </reaction>
</comment>
<feature type="binding site" evidence="12">
    <location>
        <position position="72"/>
    </location>
    <ligand>
        <name>S-adenosyl-L-methionine</name>
        <dbReference type="ChEBI" id="CHEBI:59789"/>
    </ligand>
</feature>
<proteinExistence type="inferred from homology"/>
<evidence type="ECO:0000256" key="2">
    <source>
        <dbReference type="ARBA" id="ARBA00022603"/>
    </source>
</evidence>
<evidence type="ECO:0000256" key="5">
    <source>
        <dbReference type="ARBA" id="ARBA00039112"/>
    </source>
</evidence>
<dbReference type="GO" id="GO:0005737">
    <property type="term" value="C:cytoplasm"/>
    <property type="evidence" value="ECO:0007669"/>
    <property type="project" value="TreeGrafter"/>
</dbReference>
<dbReference type="InterPro" id="IPR029063">
    <property type="entry name" value="SAM-dependent_MTases_sf"/>
</dbReference>
<dbReference type="Gene3D" id="3.40.50.150">
    <property type="entry name" value="Vaccinia Virus protein VP39"/>
    <property type="match status" value="1"/>
</dbReference>
<dbReference type="SUPFAM" id="SSF53335">
    <property type="entry name" value="S-adenosyl-L-methionine-dependent methyltransferases"/>
    <property type="match status" value="1"/>
</dbReference>
<dbReference type="PIRSF" id="PIRSF016958">
    <property type="entry name" value="DUF858_MeTrfase_lik"/>
    <property type="match status" value="1"/>
</dbReference>
<accession>A0A9W8FX58</accession>
<dbReference type="PANTHER" id="PTHR12753">
    <property type="entry name" value="AD-003 - RELATED"/>
    <property type="match status" value="1"/>
</dbReference>
<evidence type="ECO:0000256" key="9">
    <source>
        <dbReference type="ARBA" id="ARBA00047885"/>
    </source>
</evidence>
<evidence type="ECO:0000256" key="6">
    <source>
        <dbReference type="ARBA" id="ARBA00039449"/>
    </source>
</evidence>
<keyword evidence="4 12" id="KW-0949">S-adenosyl-L-methionine</keyword>
<evidence type="ECO:0000256" key="11">
    <source>
        <dbReference type="ARBA" id="ARBA00082558"/>
    </source>
</evidence>
<organism evidence="13 14">
    <name type="scientific">Coemansia spiralis</name>
    <dbReference type="NCBI Taxonomy" id="417178"/>
    <lineage>
        <taxon>Eukaryota</taxon>
        <taxon>Fungi</taxon>
        <taxon>Fungi incertae sedis</taxon>
        <taxon>Zoopagomycota</taxon>
        <taxon>Kickxellomycotina</taxon>
        <taxon>Kickxellomycetes</taxon>
        <taxon>Kickxellales</taxon>
        <taxon>Kickxellaceae</taxon>
        <taxon>Coemansia</taxon>
    </lineage>
</organism>
<keyword evidence="3" id="KW-0808">Transferase</keyword>
<dbReference type="Proteomes" id="UP001151518">
    <property type="component" value="Unassembled WGS sequence"/>
</dbReference>
<evidence type="ECO:0000256" key="1">
    <source>
        <dbReference type="ARBA" id="ARBA00009059"/>
    </source>
</evidence>
<feature type="binding site" evidence="12">
    <location>
        <position position="77"/>
    </location>
    <ligand>
        <name>S-adenosyl-L-methionine</name>
        <dbReference type="ChEBI" id="CHEBI:59789"/>
    </ligand>
</feature>
<dbReference type="Pfam" id="PF05891">
    <property type="entry name" value="Methyltransf_PK"/>
    <property type="match status" value="1"/>
</dbReference>
<comment type="caution">
    <text evidence="13">The sequence shown here is derived from an EMBL/GenBank/DDBJ whole genome shotgun (WGS) entry which is preliminary data.</text>
</comment>
<dbReference type="AlphaFoldDB" id="A0A9W8FX58"/>
<evidence type="ECO:0000256" key="3">
    <source>
        <dbReference type="ARBA" id="ARBA00022679"/>
    </source>
</evidence>
<sequence>MLERSTNSFKPTKTWYTDADKYWNEVPSSVDGMLGGLEMVHSPDVRDSGAFINKLRSKLALNFGSKYACDCGAGIGRVTKYFLLEQFDKVDLAEQNTKFLETAKASYLKKEIESGAVGDIFAVGLQEFDPPRGRYDTIWCQWVLNHLTNEDMVAFLRRCASGLAQDGIICVKENVSSKGYIVDSSDSSVTRSAIIFEHIFKEAGLTVVAKQTQTDFPQGLFEVVMWAMLPKDL</sequence>
<dbReference type="OrthoDB" id="1298661at2759"/>